<name>A0ACB9PUT5_BAUVA</name>
<dbReference type="EMBL" id="CM039428">
    <property type="protein sequence ID" value="KAI4352298.1"/>
    <property type="molecule type" value="Genomic_DNA"/>
</dbReference>
<dbReference type="Proteomes" id="UP000828941">
    <property type="component" value="Chromosome 3"/>
</dbReference>
<keyword evidence="2" id="KW-1185">Reference proteome</keyword>
<gene>
    <name evidence="1" type="ORF">L6164_006564</name>
</gene>
<comment type="caution">
    <text evidence="1">The sequence shown here is derived from an EMBL/GenBank/DDBJ whole genome shotgun (WGS) entry which is preliminary data.</text>
</comment>
<accession>A0ACB9PUT5</accession>
<proteinExistence type="predicted"/>
<reference evidence="1 2" key="1">
    <citation type="journal article" date="2022" name="DNA Res.">
        <title>Chromosomal-level genome assembly of the orchid tree Bauhinia variegata (Leguminosae; Cercidoideae) supports the allotetraploid origin hypothesis of Bauhinia.</title>
        <authorList>
            <person name="Zhong Y."/>
            <person name="Chen Y."/>
            <person name="Zheng D."/>
            <person name="Pang J."/>
            <person name="Liu Y."/>
            <person name="Luo S."/>
            <person name="Meng S."/>
            <person name="Qian L."/>
            <person name="Wei D."/>
            <person name="Dai S."/>
            <person name="Zhou R."/>
        </authorList>
    </citation>
    <scope>NUCLEOTIDE SEQUENCE [LARGE SCALE GENOMIC DNA]</scope>
    <source>
        <strain evidence="1">BV-YZ2020</strain>
    </source>
</reference>
<evidence type="ECO:0000313" key="2">
    <source>
        <dbReference type="Proteomes" id="UP000828941"/>
    </source>
</evidence>
<protein>
    <submittedName>
        <fullName evidence="1">Uncharacterized protein</fullName>
    </submittedName>
</protein>
<organism evidence="1 2">
    <name type="scientific">Bauhinia variegata</name>
    <name type="common">Purple orchid tree</name>
    <name type="synonym">Phanera variegata</name>
    <dbReference type="NCBI Taxonomy" id="167791"/>
    <lineage>
        <taxon>Eukaryota</taxon>
        <taxon>Viridiplantae</taxon>
        <taxon>Streptophyta</taxon>
        <taxon>Embryophyta</taxon>
        <taxon>Tracheophyta</taxon>
        <taxon>Spermatophyta</taxon>
        <taxon>Magnoliopsida</taxon>
        <taxon>eudicotyledons</taxon>
        <taxon>Gunneridae</taxon>
        <taxon>Pentapetalae</taxon>
        <taxon>rosids</taxon>
        <taxon>fabids</taxon>
        <taxon>Fabales</taxon>
        <taxon>Fabaceae</taxon>
        <taxon>Cercidoideae</taxon>
        <taxon>Cercideae</taxon>
        <taxon>Bauhiniinae</taxon>
        <taxon>Bauhinia</taxon>
    </lineage>
</organism>
<evidence type="ECO:0000313" key="1">
    <source>
        <dbReference type="EMBL" id="KAI4352298.1"/>
    </source>
</evidence>
<sequence>MHHTRPKDILAKKGAISTSGRVELLTPPVETTFQINADGGGTWFLSPYSNGRTKWKLHVQLLTDTYLLRCHCHRTDTVIR</sequence>